<evidence type="ECO:0000256" key="1">
    <source>
        <dbReference type="SAM" id="MobiDB-lite"/>
    </source>
</evidence>
<reference evidence="2" key="1">
    <citation type="journal article" date="2011" name="Plant Physiol.">
        <title>Comprehensive sequence analysis of 24,783 barley full-length cDNAs derived from 12 clone libraries.</title>
        <authorList>
            <person name="Matsumoto T."/>
            <person name="Tanaka T."/>
            <person name="Sakai H."/>
            <person name="Amano N."/>
            <person name="Kanamori H."/>
            <person name="Kurita K."/>
            <person name="Kikuta A."/>
            <person name="Kamiya K."/>
            <person name="Yamamoto M."/>
            <person name="Ikawa H."/>
            <person name="Fujii N."/>
            <person name="Hori K."/>
            <person name="Itoh T."/>
            <person name="Sato K."/>
        </authorList>
    </citation>
    <scope>NUCLEOTIDE SEQUENCE</scope>
</reference>
<dbReference type="EMBL" id="AK354392">
    <property type="protein sequence ID" value="BAJ85611.1"/>
    <property type="molecule type" value="mRNA"/>
</dbReference>
<dbReference type="AlphaFoldDB" id="F2CRZ0"/>
<organism evidence="2">
    <name type="scientific">Hordeum vulgare subsp. vulgare</name>
    <name type="common">Domesticated barley</name>
    <dbReference type="NCBI Taxonomy" id="112509"/>
    <lineage>
        <taxon>Eukaryota</taxon>
        <taxon>Viridiplantae</taxon>
        <taxon>Streptophyta</taxon>
        <taxon>Embryophyta</taxon>
        <taxon>Tracheophyta</taxon>
        <taxon>Spermatophyta</taxon>
        <taxon>Magnoliopsida</taxon>
        <taxon>Liliopsida</taxon>
        <taxon>Poales</taxon>
        <taxon>Poaceae</taxon>
        <taxon>BOP clade</taxon>
        <taxon>Pooideae</taxon>
        <taxon>Triticodae</taxon>
        <taxon>Triticeae</taxon>
        <taxon>Hordeinae</taxon>
        <taxon>Hordeum</taxon>
    </lineage>
</organism>
<name>F2CRZ0_HORVV</name>
<sequence>MQRPSPCIWSPHTLNGAALEPPPRLAGVGWSWPSPPSQAVGRAPASRCR</sequence>
<feature type="region of interest" description="Disordered" evidence="1">
    <location>
        <begin position="1"/>
        <end position="49"/>
    </location>
</feature>
<evidence type="ECO:0000313" key="2">
    <source>
        <dbReference type="EMBL" id="BAJ85611.1"/>
    </source>
</evidence>
<proteinExistence type="evidence at transcript level"/>
<accession>F2CRZ0</accession>
<protein>
    <submittedName>
        <fullName evidence="2">Predicted protein</fullName>
    </submittedName>
</protein>